<dbReference type="GO" id="GO:0003955">
    <property type="term" value="F:NAD(P)H dehydrogenase (quinone) activity"/>
    <property type="evidence" value="ECO:0007669"/>
    <property type="project" value="TreeGrafter"/>
</dbReference>
<name>G5K4I8_9STRE</name>
<evidence type="ECO:0000313" key="7">
    <source>
        <dbReference type="EMBL" id="EHI69039.1"/>
    </source>
</evidence>
<dbReference type="AlphaFoldDB" id="G5K4I8"/>
<dbReference type="OrthoDB" id="9781621at2"/>
<dbReference type="InterPro" id="IPR023753">
    <property type="entry name" value="FAD/NAD-binding_dom"/>
</dbReference>
<sequence length="402" mass="44371">MKEILVLGAGYTGLKAVRQLQKQKGDFHITLVDRNDYHYEATELHEVAAGSQPKEKISYPIMDVICSEKVTFIQDEVTKIDADQQMVTLRNKGQLTYDYVVVSLGFTSETFGIPGAKENALQMVTVEGAEAIHHHILEMMSKYQETKDKTYLRLLICGAGFTGIELAGAFVDERKRYAKLAGVNPEEIEIICVEAATRILPMFDDKLAQHGVNLLKKLNVNLMTGSMIKEIKPGQVMYVTHPEDKDFKSIEAKTIVWTSGVSGSPVMGESGFNQRRGRVMVNSDLRDPAHESVYVIGDVSAFMDKSCNQPFPTTAQIATRMGTHVAKNILHQLKGEATEDFSYKGLGTVASVGNTRAFGVVGKTAVKSYPASVIKKSIMNKSLLDIGGLKELLAKGRFDLYH</sequence>
<dbReference type="SUPFAM" id="SSF51905">
    <property type="entry name" value="FAD/NAD(P)-binding domain"/>
    <property type="match status" value="2"/>
</dbReference>
<reference evidence="7 8" key="1">
    <citation type="journal article" date="2014" name="Int. J. Syst. Evol. Microbiol.">
        <title>Phylogenomics and the dynamic genome evolution of the genus Streptococcus.</title>
        <authorList>
            <consortium name="The Broad Institute Genome Sequencing Platform"/>
            <person name="Richards V.P."/>
            <person name="Palmer S.R."/>
            <person name="Pavinski Bitar P.D."/>
            <person name="Qin X."/>
            <person name="Weinstock G.M."/>
            <person name="Highlander S.K."/>
            <person name="Town C.D."/>
            <person name="Burne R.A."/>
            <person name="Stanhope M.J."/>
        </authorList>
    </citation>
    <scope>NUCLEOTIDE SEQUENCE [LARGE SCALE GENOMIC DNA]</scope>
    <source>
        <strain evidence="7 8">707-05</strain>
    </source>
</reference>
<dbReference type="PANTHER" id="PTHR42913:SF3">
    <property type="entry name" value="64 KDA MITOCHONDRIAL NADH DEHYDROGENASE (EUROFUNG)"/>
    <property type="match status" value="1"/>
</dbReference>
<dbReference type="EMBL" id="AEUX02000007">
    <property type="protein sequence ID" value="EHI69039.1"/>
    <property type="molecule type" value="Genomic_DNA"/>
</dbReference>
<dbReference type="Pfam" id="PF07992">
    <property type="entry name" value="Pyr_redox_2"/>
    <property type="match status" value="1"/>
</dbReference>
<comment type="caution">
    <text evidence="7">The sequence shown here is derived from an EMBL/GenBank/DDBJ whole genome shotgun (WGS) entry which is preliminary data.</text>
</comment>
<evidence type="ECO:0000256" key="3">
    <source>
        <dbReference type="ARBA" id="ARBA00022630"/>
    </source>
</evidence>
<dbReference type="InterPro" id="IPR036188">
    <property type="entry name" value="FAD/NAD-bd_sf"/>
</dbReference>
<dbReference type="RefSeq" id="WP_008089987.1">
    <property type="nucleotide sequence ID" value="NZ_AEUX02000007.1"/>
</dbReference>
<feature type="domain" description="FAD/NAD(P)-binding" evidence="6">
    <location>
        <begin position="3"/>
        <end position="322"/>
    </location>
</feature>
<proteinExistence type="inferred from homology"/>
<dbReference type="PRINTS" id="PR00411">
    <property type="entry name" value="PNDRDTASEI"/>
</dbReference>
<dbReference type="GO" id="GO:0019646">
    <property type="term" value="P:aerobic electron transport chain"/>
    <property type="evidence" value="ECO:0007669"/>
    <property type="project" value="TreeGrafter"/>
</dbReference>
<accession>G5K4I8</accession>
<comment type="similarity">
    <text evidence="2">Belongs to the NADH dehydrogenase family.</text>
</comment>
<evidence type="ECO:0000256" key="1">
    <source>
        <dbReference type="ARBA" id="ARBA00001974"/>
    </source>
</evidence>
<dbReference type="PANTHER" id="PTHR42913">
    <property type="entry name" value="APOPTOSIS-INDUCING FACTOR 1"/>
    <property type="match status" value="1"/>
</dbReference>
<dbReference type="Gene3D" id="3.50.50.100">
    <property type="match status" value="1"/>
</dbReference>
<dbReference type="InterPro" id="IPR051169">
    <property type="entry name" value="NADH-Q_oxidoreductase"/>
</dbReference>
<gene>
    <name evidence="7" type="ORF">STRIC_1725</name>
</gene>
<keyword evidence="4" id="KW-0274">FAD</keyword>
<evidence type="ECO:0000313" key="8">
    <source>
        <dbReference type="Proteomes" id="UP000003330"/>
    </source>
</evidence>
<dbReference type="Proteomes" id="UP000003330">
    <property type="component" value="Unassembled WGS sequence"/>
</dbReference>
<evidence type="ECO:0000256" key="2">
    <source>
        <dbReference type="ARBA" id="ARBA00005272"/>
    </source>
</evidence>
<organism evidence="7 8">
    <name type="scientific">Streptococcus ictaluri 707-05</name>
    <dbReference type="NCBI Taxonomy" id="764299"/>
    <lineage>
        <taxon>Bacteria</taxon>
        <taxon>Bacillati</taxon>
        <taxon>Bacillota</taxon>
        <taxon>Bacilli</taxon>
        <taxon>Lactobacillales</taxon>
        <taxon>Streptococcaceae</taxon>
        <taxon>Streptococcus</taxon>
    </lineage>
</organism>
<protein>
    <submittedName>
        <fullName evidence="7">Pyridine nucleotide-disulfide oxidoreductase</fullName>
    </submittedName>
</protein>
<keyword evidence="8" id="KW-1185">Reference proteome</keyword>
<evidence type="ECO:0000259" key="6">
    <source>
        <dbReference type="Pfam" id="PF07992"/>
    </source>
</evidence>
<comment type="cofactor">
    <cofactor evidence="1">
        <name>FAD</name>
        <dbReference type="ChEBI" id="CHEBI:57692"/>
    </cofactor>
</comment>
<evidence type="ECO:0000256" key="5">
    <source>
        <dbReference type="ARBA" id="ARBA00023002"/>
    </source>
</evidence>
<dbReference type="PRINTS" id="PR00368">
    <property type="entry name" value="FADPNR"/>
</dbReference>
<dbReference type="STRING" id="764299.STRIC_1725"/>
<keyword evidence="5" id="KW-0560">Oxidoreductase</keyword>
<dbReference type="eggNOG" id="COG1252">
    <property type="taxonomic scope" value="Bacteria"/>
</dbReference>
<keyword evidence="3" id="KW-0285">Flavoprotein</keyword>
<evidence type="ECO:0000256" key="4">
    <source>
        <dbReference type="ARBA" id="ARBA00022827"/>
    </source>
</evidence>